<feature type="region of interest" description="Disordered" evidence="1">
    <location>
        <begin position="142"/>
        <end position="161"/>
    </location>
</feature>
<sequence length="470" mass="53357">MCDSSGSFNPLYPFLKIKKGPEHHEFDLRKLKKCADGFVVWNDCITNLISNSYPHHNIQKKIIVKVKKNKYWHSIPTKKHPYAGDGEICTHKVIILEHAFHRKPIIEDDNESGVFVNENDFIKPQLENNMIVTGSASSGTISISPTESLESDNTTNPKSSSVTTINNDIPFVCSNQNSNENVTILPKTNEGNFIEKTPNTHLVVFVHGLEGTPHDLSEYPYYLAEANPGTTFKFYNSQSNVEKTWTDINELGKNLFTEINLYVQLMENKPTKISFMAHSMGGIIVRSMFDVEGIENLKPYFHTFLTFNSPHCGINYGSKRVSIGARFLEWWFNSNSMKQLSLKDSNALSESFLYKLSQNDSFSSFKNVLLVGNYEDNFVCGSSALIEHNSKSYYDKSHMGRLYNGIIENIENSIVNSPVETTLIKYIVTHDNDSGYTFDRIIGRDGHIHPCDDLHFIEKLIYCSAGKYFS</sequence>
<dbReference type="PANTHER" id="PTHR12482">
    <property type="entry name" value="LIPASE ROG1-RELATED-RELATED"/>
    <property type="match status" value="1"/>
</dbReference>
<dbReference type="InterPro" id="IPR044294">
    <property type="entry name" value="Lipase-like"/>
</dbReference>
<feature type="compositionally biased region" description="Polar residues" evidence="1">
    <location>
        <begin position="145"/>
        <end position="161"/>
    </location>
</feature>
<reference evidence="4" key="1">
    <citation type="submission" date="2017-02" db="UniProtKB">
        <authorList>
            <consortium name="WormBaseParasite"/>
        </authorList>
    </citation>
    <scope>IDENTIFICATION</scope>
</reference>
<proteinExistence type="predicted"/>
<evidence type="ECO:0000259" key="2">
    <source>
        <dbReference type="Pfam" id="PF05057"/>
    </source>
</evidence>
<organism evidence="3 4">
    <name type="scientific">Parastrongyloides trichosuri</name>
    <name type="common">Possum-specific nematode worm</name>
    <dbReference type="NCBI Taxonomy" id="131310"/>
    <lineage>
        <taxon>Eukaryota</taxon>
        <taxon>Metazoa</taxon>
        <taxon>Ecdysozoa</taxon>
        <taxon>Nematoda</taxon>
        <taxon>Chromadorea</taxon>
        <taxon>Rhabditida</taxon>
        <taxon>Tylenchina</taxon>
        <taxon>Panagrolaimomorpha</taxon>
        <taxon>Strongyloidoidea</taxon>
        <taxon>Strongyloididae</taxon>
        <taxon>Parastrongyloides</taxon>
    </lineage>
</organism>
<dbReference type="AlphaFoldDB" id="A0A0N4ZPK6"/>
<name>A0A0N4ZPK6_PARTI</name>
<evidence type="ECO:0000313" key="3">
    <source>
        <dbReference type="Proteomes" id="UP000038045"/>
    </source>
</evidence>
<protein>
    <submittedName>
        <fullName evidence="4">DUF676 domain-containing protein</fullName>
    </submittedName>
</protein>
<dbReference type="WBParaSite" id="PTRK_0001046400.1">
    <property type="protein sequence ID" value="PTRK_0001046400.1"/>
    <property type="gene ID" value="PTRK_0001046400"/>
</dbReference>
<dbReference type="SUPFAM" id="SSF53474">
    <property type="entry name" value="alpha/beta-Hydrolases"/>
    <property type="match status" value="1"/>
</dbReference>
<evidence type="ECO:0000313" key="4">
    <source>
        <dbReference type="WBParaSite" id="PTRK_0001046400.1"/>
    </source>
</evidence>
<dbReference type="Proteomes" id="UP000038045">
    <property type="component" value="Unplaced"/>
</dbReference>
<dbReference type="Gene3D" id="3.40.50.1820">
    <property type="entry name" value="alpha/beta hydrolase"/>
    <property type="match status" value="1"/>
</dbReference>
<accession>A0A0N4ZPK6</accession>
<dbReference type="PANTHER" id="PTHR12482:SF5">
    <property type="entry name" value="DUF676 DOMAIN-CONTAINING PROTEIN"/>
    <property type="match status" value="1"/>
</dbReference>
<evidence type="ECO:0000256" key="1">
    <source>
        <dbReference type="SAM" id="MobiDB-lite"/>
    </source>
</evidence>
<dbReference type="Pfam" id="PF05057">
    <property type="entry name" value="DUF676"/>
    <property type="match status" value="1"/>
</dbReference>
<dbReference type="InterPro" id="IPR007751">
    <property type="entry name" value="DUF676_lipase-like"/>
</dbReference>
<feature type="domain" description="DUF676" evidence="2">
    <location>
        <begin position="199"/>
        <end position="380"/>
    </location>
</feature>
<keyword evidence="3" id="KW-1185">Reference proteome</keyword>
<dbReference type="InterPro" id="IPR029058">
    <property type="entry name" value="AB_hydrolase_fold"/>
</dbReference>